<keyword evidence="4 7" id="KW-0812">Transmembrane</keyword>
<dbReference type="GO" id="GO:0055085">
    <property type="term" value="P:transmembrane transport"/>
    <property type="evidence" value="ECO:0007669"/>
    <property type="project" value="InterPro"/>
</dbReference>
<evidence type="ECO:0000313" key="10">
    <source>
        <dbReference type="Proteomes" id="UP000076967"/>
    </source>
</evidence>
<dbReference type="Gene3D" id="1.10.3720.10">
    <property type="entry name" value="MetI-like"/>
    <property type="match status" value="1"/>
</dbReference>
<dbReference type="SUPFAM" id="SSF161098">
    <property type="entry name" value="MetI-like"/>
    <property type="match status" value="1"/>
</dbReference>
<dbReference type="OrthoDB" id="9804353at2"/>
<evidence type="ECO:0000256" key="7">
    <source>
        <dbReference type="RuleBase" id="RU363032"/>
    </source>
</evidence>
<feature type="transmembrane region" description="Helical" evidence="7">
    <location>
        <begin position="57"/>
        <end position="80"/>
    </location>
</feature>
<feature type="transmembrane region" description="Helical" evidence="7">
    <location>
        <begin position="214"/>
        <end position="237"/>
    </location>
</feature>
<feature type="transmembrane region" description="Helical" evidence="7">
    <location>
        <begin position="7"/>
        <end position="25"/>
    </location>
</feature>
<dbReference type="Proteomes" id="UP000076967">
    <property type="component" value="Unassembled WGS sequence"/>
</dbReference>
<evidence type="ECO:0000256" key="1">
    <source>
        <dbReference type="ARBA" id="ARBA00004651"/>
    </source>
</evidence>
<sequence>MKKFHFGILAIPFIIIVWMLVARNYPPIIFPGPWSTWLELKKQLISPDYYHHIGLSLYRLFSGFAIAAVSAFVLGLLAGISKAFRQFLSPMTMLFQATPPMAWAPLLILMLDLGNAPMIAVIVIAAFFPILVNVTQGMERIKITHIRAAQTLGANRLQLAWHVYLPEVMPAAFTGIVVGFGIAWRSLVAAEMIGGSAGIGWLISSSGQIGNSPLVMVGIITIGILAMVFEFALLYPLKKRFASWALKG</sequence>
<dbReference type="EMBL" id="LVJH01000074">
    <property type="protein sequence ID" value="OAB32950.1"/>
    <property type="molecule type" value="Genomic_DNA"/>
</dbReference>
<dbReference type="RefSeq" id="WP_068538111.1">
    <property type="nucleotide sequence ID" value="NZ_LVJH01000074.1"/>
</dbReference>
<accession>A0A162PJP3</accession>
<keyword evidence="6 7" id="KW-0472">Membrane</keyword>
<dbReference type="CDD" id="cd06261">
    <property type="entry name" value="TM_PBP2"/>
    <property type="match status" value="1"/>
</dbReference>
<keyword evidence="3" id="KW-1003">Cell membrane</keyword>
<dbReference type="PANTHER" id="PTHR30151">
    <property type="entry name" value="ALKANE SULFONATE ABC TRANSPORTER-RELATED, MEMBRANE SUBUNIT"/>
    <property type="match status" value="1"/>
</dbReference>
<dbReference type="AlphaFoldDB" id="A0A162PJP3"/>
<gene>
    <name evidence="9" type="ORF">PGLA_26075</name>
</gene>
<evidence type="ECO:0000256" key="6">
    <source>
        <dbReference type="ARBA" id="ARBA00023136"/>
    </source>
</evidence>
<dbReference type="PROSITE" id="PS50928">
    <property type="entry name" value="ABC_TM1"/>
    <property type="match status" value="1"/>
</dbReference>
<dbReference type="Pfam" id="PF00528">
    <property type="entry name" value="BPD_transp_1"/>
    <property type="match status" value="1"/>
</dbReference>
<comment type="subcellular location">
    <subcellularLocation>
        <location evidence="1 7">Cell membrane</location>
        <topology evidence="1 7">Multi-pass membrane protein</topology>
    </subcellularLocation>
</comment>
<comment type="similarity">
    <text evidence="7">Belongs to the binding-protein-dependent transport system permease family.</text>
</comment>
<keyword evidence="10" id="KW-1185">Reference proteome</keyword>
<dbReference type="InterPro" id="IPR000515">
    <property type="entry name" value="MetI-like"/>
</dbReference>
<dbReference type="STRING" id="494026.PGLA_26075"/>
<evidence type="ECO:0000256" key="5">
    <source>
        <dbReference type="ARBA" id="ARBA00022989"/>
    </source>
</evidence>
<evidence type="ECO:0000256" key="2">
    <source>
        <dbReference type="ARBA" id="ARBA00022448"/>
    </source>
</evidence>
<comment type="caution">
    <text evidence="9">The sequence shown here is derived from an EMBL/GenBank/DDBJ whole genome shotgun (WGS) entry which is preliminary data.</text>
</comment>
<dbReference type="InterPro" id="IPR035906">
    <property type="entry name" value="MetI-like_sf"/>
</dbReference>
<evidence type="ECO:0000313" key="9">
    <source>
        <dbReference type="EMBL" id="OAB32950.1"/>
    </source>
</evidence>
<dbReference type="PANTHER" id="PTHR30151:SF0">
    <property type="entry name" value="ABC TRANSPORTER PERMEASE PROTEIN MJ0413-RELATED"/>
    <property type="match status" value="1"/>
</dbReference>
<keyword evidence="5 7" id="KW-1133">Transmembrane helix</keyword>
<dbReference type="GO" id="GO:0005886">
    <property type="term" value="C:plasma membrane"/>
    <property type="evidence" value="ECO:0007669"/>
    <property type="project" value="UniProtKB-SubCell"/>
</dbReference>
<protein>
    <recommendedName>
        <fullName evidence="8">ABC transmembrane type-1 domain-containing protein</fullName>
    </recommendedName>
</protein>
<proteinExistence type="inferred from homology"/>
<organism evidence="9 10">
    <name type="scientific">Paenibacillus glacialis</name>
    <dbReference type="NCBI Taxonomy" id="494026"/>
    <lineage>
        <taxon>Bacteria</taxon>
        <taxon>Bacillati</taxon>
        <taxon>Bacillota</taxon>
        <taxon>Bacilli</taxon>
        <taxon>Bacillales</taxon>
        <taxon>Paenibacillaceae</taxon>
        <taxon>Paenibacillus</taxon>
    </lineage>
</organism>
<reference evidence="9 10" key="1">
    <citation type="submission" date="2016-03" db="EMBL/GenBank/DDBJ databases">
        <title>Draft genome sequence of Paenibacillus glacialis DSM 22343.</title>
        <authorList>
            <person name="Shin S.-K."/>
            <person name="Yi H."/>
        </authorList>
    </citation>
    <scope>NUCLEOTIDE SEQUENCE [LARGE SCALE GENOMIC DNA]</scope>
    <source>
        <strain evidence="9 10">DSM 22343</strain>
    </source>
</reference>
<evidence type="ECO:0000256" key="3">
    <source>
        <dbReference type="ARBA" id="ARBA00022475"/>
    </source>
</evidence>
<evidence type="ECO:0000256" key="4">
    <source>
        <dbReference type="ARBA" id="ARBA00022692"/>
    </source>
</evidence>
<feature type="domain" description="ABC transmembrane type-1" evidence="8">
    <location>
        <begin position="53"/>
        <end position="235"/>
    </location>
</feature>
<name>A0A162PJP3_9BACL</name>
<feature type="transmembrane region" description="Helical" evidence="7">
    <location>
        <begin position="92"/>
        <end position="111"/>
    </location>
</feature>
<feature type="transmembrane region" description="Helical" evidence="7">
    <location>
        <begin position="159"/>
        <end position="184"/>
    </location>
</feature>
<keyword evidence="2 7" id="KW-0813">Transport</keyword>
<feature type="transmembrane region" description="Helical" evidence="7">
    <location>
        <begin position="117"/>
        <end position="138"/>
    </location>
</feature>
<evidence type="ECO:0000259" key="8">
    <source>
        <dbReference type="PROSITE" id="PS50928"/>
    </source>
</evidence>